<keyword evidence="5" id="KW-0597">Phosphoprotein</keyword>
<name>A0A1Y6BBG7_9NEIS</name>
<evidence type="ECO:0000256" key="4">
    <source>
        <dbReference type="ARBA" id="ARBA00022475"/>
    </source>
</evidence>
<dbReference type="Gene3D" id="3.30.450.300">
    <property type="entry name" value="Sensor histidine kinase RisS, periplasmic domain"/>
    <property type="match status" value="1"/>
</dbReference>
<dbReference type="InterPro" id="IPR038421">
    <property type="entry name" value="RisS_PPD_sf"/>
</dbReference>
<proteinExistence type="predicted"/>
<dbReference type="STRING" id="1123014.SAMN02745746_00283"/>
<dbReference type="Pfam" id="PF00512">
    <property type="entry name" value="HisKA"/>
    <property type="match status" value="1"/>
</dbReference>
<evidence type="ECO:0000313" key="12">
    <source>
        <dbReference type="EMBL" id="SME94726.1"/>
    </source>
</evidence>
<dbReference type="SUPFAM" id="SSF55874">
    <property type="entry name" value="ATPase domain of HSP90 chaperone/DNA topoisomerase II/histidine kinase"/>
    <property type="match status" value="1"/>
</dbReference>
<evidence type="ECO:0000256" key="1">
    <source>
        <dbReference type="ARBA" id="ARBA00000085"/>
    </source>
</evidence>
<dbReference type="InterPro" id="IPR036097">
    <property type="entry name" value="HisK_dim/P_sf"/>
</dbReference>
<dbReference type="InterPro" id="IPR050980">
    <property type="entry name" value="2C_sensor_his_kinase"/>
</dbReference>
<dbReference type="Gene3D" id="1.10.287.130">
    <property type="match status" value="1"/>
</dbReference>
<evidence type="ECO:0000256" key="3">
    <source>
        <dbReference type="ARBA" id="ARBA00012438"/>
    </source>
</evidence>
<evidence type="ECO:0000313" key="13">
    <source>
        <dbReference type="Proteomes" id="UP000192920"/>
    </source>
</evidence>
<evidence type="ECO:0000259" key="10">
    <source>
        <dbReference type="PROSITE" id="PS50109"/>
    </source>
</evidence>
<dbReference type="CDD" id="cd00075">
    <property type="entry name" value="HATPase"/>
    <property type="match status" value="1"/>
</dbReference>
<dbReference type="SMART" id="SM00304">
    <property type="entry name" value="HAMP"/>
    <property type="match status" value="1"/>
</dbReference>
<evidence type="ECO:0000256" key="2">
    <source>
        <dbReference type="ARBA" id="ARBA00004651"/>
    </source>
</evidence>
<keyword evidence="7" id="KW-0547">Nucleotide-binding</keyword>
<dbReference type="SUPFAM" id="SSF158472">
    <property type="entry name" value="HAMP domain-like"/>
    <property type="match status" value="1"/>
</dbReference>
<evidence type="ECO:0000256" key="6">
    <source>
        <dbReference type="ARBA" id="ARBA00022679"/>
    </source>
</evidence>
<keyword evidence="6" id="KW-0808">Transferase</keyword>
<keyword evidence="4" id="KW-0472">Membrane</keyword>
<sequence length="443" mass="48767">MRRLFGSLFFRLALLVVLVVLASQAFTLWMSARQREHLLADQLYAQVVDTLADLEGALDNLGPLQRVDFLIAYNRPGFPRLLPAASRQEQRFSPSLPSLGLALRDRLSLGMNEPVTVLWAQQGERQEIWLDVQVIGQRYWLVMPAGRYIPPSVSPVLLGGLLFSLLAILAASVLAWRVTRPLTDLAHAARQLESGYKPEPVPPSGPSEVRVLAKRFNRMAEALDDAARERRLMLAGLSHDLRTPLTRLKLTVELQPDNQDKDDMLADIDELSRIVRQFVDFARSEETTRREPVALAELAASVVARFRREGMEVGLRRGAEPEIEADALALERLLTNLIENARRYGRPPVRVGVDADAATVTLTVSDRGSGIAPAQRENALAPFERLAEHRGTDGGSGLGLAIVARIVKQHGGALFLEDAPEGGFRVRITLPLAATPATLLPAP</sequence>
<comment type="subcellular location">
    <subcellularLocation>
        <location evidence="2">Cell membrane</location>
        <topology evidence="2">Multi-pass membrane protein</topology>
    </subcellularLocation>
</comment>
<dbReference type="SUPFAM" id="SSF47384">
    <property type="entry name" value="Homodimeric domain of signal transducing histidine kinase"/>
    <property type="match status" value="1"/>
</dbReference>
<keyword evidence="13" id="KW-1185">Reference proteome</keyword>
<dbReference type="EMBL" id="FXAG01000001">
    <property type="protein sequence ID" value="SME94726.1"/>
    <property type="molecule type" value="Genomic_DNA"/>
</dbReference>
<dbReference type="SMART" id="SM00388">
    <property type="entry name" value="HisKA"/>
    <property type="match status" value="1"/>
</dbReference>
<dbReference type="CDD" id="cd06225">
    <property type="entry name" value="HAMP"/>
    <property type="match status" value="1"/>
</dbReference>
<dbReference type="InterPro" id="IPR003661">
    <property type="entry name" value="HisK_dim/P_dom"/>
</dbReference>
<dbReference type="GO" id="GO:0000155">
    <property type="term" value="F:phosphorelay sensor kinase activity"/>
    <property type="evidence" value="ECO:0007669"/>
    <property type="project" value="InterPro"/>
</dbReference>
<dbReference type="GO" id="GO:0005524">
    <property type="term" value="F:ATP binding"/>
    <property type="evidence" value="ECO:0007669"/>
    <property type="project" value="UniProtKB-KW"/>
</dbReference>
<evidence type="ECO:0000256" key="7">
    <source>
        <dbReference type="ARBA" id="ARBA00022741"/>
    </source>
</evidence>
<keyword evidence="9" id="KW-0067">ATP-binding</keyword>
<comment type="catalytic activity">
    <reaction evidence="1">
        <text>ATP + protein L-histidine = ADP + protein N-phospho-L-histidine.</text>
        <dbReference type="EC" id="2.7.13.3"/>
    </reaction>
</comment>
<dbReference type="InterPro" id="IPR003660">
    <property type="entry name" value="HAMP_dom"/>
</dbReference>
<reference evidence="13" key="1">
    <citation type="submission" date="2017-04" db="EMBL/GenBank/DDBJ databases">
        <authorList>
            <person name="Varghese N."/>
            <person name="Submissions S."/>
        </authorList>
    </citation>
    <scope>NUCLEOTIDE SEQUENCE [LARGE SCALE GENOMIC DNA]</scope>
    <source>
        <strain evidence="13">DSM 22618</strain>
    </source>
</reference>
<dbReference type="SMART" id="SM00387">
    <property type="entry name" value="HATPase_c"/>
    <property type="match status" value="1"/>
</dbReference>
<dbReference type="GO" id="GO:0005886">
    <property type="term" value="C:plasma membrane"/>
    <property type="evidence" value="ECO:0007669"/>
    <property type="project" value="UniProtKB-SubCell"/>
</dbReference>
<evidence type="ECO:0000256" key="5">
    <source>
        <dbReference type="ARBA" id="ARBA00022553"/>
    </source>
</evidence>
<dbReference type="InterPro" id="IPR036890">
    <property type="entry name" value="HATPase_C_sf"/>
</dbReference>
<feature type="domain" description="HAMP" evidence="11">
    <location>
        <begin position="176"/>
        <end position="228"/>
    </location>
</feature>
<dbReference type="PANTHER" id="PTHR44936:SF10">
    <property type="entry name" value="SENSOR PROTEIN RSTB"/>
    <property type="match status" value="1"/>
</dbReference>
<dbReference type="InterPro" id="IPR003594">
    <property type="entry name" value="HATPase_dom"/>
</dbReference>
<dbReference type="AlphaFoldDB" id="A0A1Y6BBG7"/>
<evidence type="ECO:0000256" key="9">
    <source>
        <dbReference type="ARBA" id="ARBA00022840"/>
    </source>
</evidence>
<dbReference type="PRINTS" id="PR00344">
    <property type="entry name" value="BCTRLSENSOR"/>
</dbReference>
<evidence type="ECO:0000256" key="8">
    <source>
        <dbReference type="ARBA" id="ARBA00022777"/>
    </source>
</evidence>
<dbReference type="PROSITE" id="PS50885">
    <property type="entry name" value="HAMP"/>
    <property type="match status" value="1"/>
</dbReference>
<gene>
    <name evidence="12" type="ORF">SAMN02745746_00283</name>
</gene>
<evidence type="ECO:0000259" key="11">
    <source>
        <dbReference type="PROSITE" id="PS50885"/>
    </source>
</evidence>
<dbReference type="CDD" id="cd00082">
    <property type="entry name" value="HisKA"/>
    <property type="match status" value="1"/>
</dbReference>
<dbReference type="Pfam" id="PF00672">
    <property type="entry name" value="HAMP"/>
    <property type="match status" value="1"/>
</dbReference>
<keyword evidence="4" id="KW-1003">Cell membrane</keyword>
<dbReference type="PROSITE" id="PS50109">
    <property type="entry name" value="HIS_KIN"/>
    <property type="match status" value="1"/>
</dbReference>
<dbReference type="RefSeq" id="WP_085274663.1">
    <property type="nucleotide sequence ID" value="NZ_FXAG01000001.1"/>
</dbReference>
<dbReference type="Proteomes" id="UP000192920">
    <property type="component" value="Unassembled WGS sequence"/>
</dbReference>
<accession>A0A1Y6BBG7</accession>
<dbReference type="Gene3D" id="3.30.565.10">
    <property type="entry name" value="Histidine kinase-like ATPase, C-terminal domain"/>
    <property type="match status" value="1"/>
</dbReference>
<dbReference type="InterPro" id="IPR005467">
    <property type="entry name" value="His_kinase_dom"/>
</dbReference>
<organism evidence="12 13">
    <name type="scientific">Pseudogulbenkiania subflava DSM 22618</name>
    <dbReference type="NCBI Taxonomy" id="1123014"/>
    <lineage>
        <taxon>Bacteria</taxon>
        <taxon>Pseudomonadati</taxon>
        <taxon>Pseudomonadota</taxon>
        <taxon>Betaproteobacteria</taxon>
        <taxon>Neisseriales</taxon>
        <taxon>Chromobacteriaceae</taxon>
        <taxon>Pseudogulbenkiania</taxon>
    </lineage>
</organism>
<protein>
    <recommendedName>
        <fullName evidence="3">histidine kinase</fullName>
        <ecNumber evidence="3">2.7.13.3</ecNumber>
    </recommendedName>
</protein>
<dbReference type="Pfam" id="PF02518">
    <property type="entry name" value="HATPase_c"/>
    <property type="match status" value="1"/>
</dbReference>
<dbReference type="InterPro" id="IPR004358">
    <property type="entry name" value="Sig_transdc_His_kin-like_C"/>
</dbReference>
<keyword evidence="8 12" id="KW-0418">Kinase</keyword>
<dbReference type="PANTHER" id="PTHR44936">
    <property type="entry name" value="SENSOR PROTEIN CREC"/>
    <property type="match status" value="1"/>
</dbReference>
<feature type="domain" description="Histidine kinase" evidence="10">
    <location>
        <begin position="236"/>
        <end position="434"/>
    </location>
</feature>
<dbReference type="EC" id="2.7.13.3" evidence="3"/>